<reference evidence="1 2" key="1">
    <citation type="submission" date="2018-10" db="EMBL/GenBank/DDBJ databases">
        <title>Genome assembly for a Yunnan-Guizhou Plateau 3E fish, Anabarilius grahami (Regan), and its evolutionary and genetic applications.</title>
        <authorList>
            <person name="Jiang W."/>
        </authorList>
    </citation>
    <scope>NUCLEOTIDE SEQUENCE [LARGE SCALE GENOMIC DNA]</scope>
    <source>
        <strain evidence="1">AG-KIZ</strain>
        <tissue evidence="1">Muscle</tissue>
    </source>
</reference>
<protein>
    <submittedName>
        <fullName evidence="1">Uncharacterized protein</fullName>
    </submittedName>
</protein>
<dbReference type="AlphaFoldDB" id="A0A3N0XU08"/>
<sequence length="153" mass="16711">MPTEVSDPEPPVSPVSPYSFQRHSVPLQSTFSISLSLSLPLTTLPASSPVVTMTTAALHHSWTVAVDTHSLSHSLRSRQSPLSPVLSKGFSRLRERRVDSSRGNIRWCVSGRWAVARVDELAIVETLAGAVRVRGRRGRTDLHPPASPMRDLG</sequence>
<evidence type="ECO:0000313" key="2">
    <source>
        <dbReference type="Proteomes" id="UP000281406"/>
    </source>
</evidence>
<proteinExistence type="predicted"/>
<keyword evidence="2" id="KW-1185">Reference proteome</keyword>
<name>A0A3N0XU08_ANAGA</name>
<organism evidence="1 2">
    <name type="scientific">Anabarilius grahami</name>
    <name type="common">Kanglang fish</name>
    <name type="synonym">Barilius grahami</name>
    <dbReference type="NCBI Taxonomy" id="495550"/>
    <lineage>
        <taxon>Eukaryota</taxon>
        <taxon>Metazoa</taxon>
        <taxon>Chordata</taxon>
        <taxon>Craniata</taxon>
        <taxon>Vertebrata</taxon>
        <taxon>Euteleostomi</taxon>
        <taxon>Actinopterygii</taxon>
        <taxon>Neopterygii</taxon>
        <taxon>Teleostei</taxon>
        <taxon>Ostariophysi</taxon>
        <taxon>Cypriniformes</taxon>
        <taxon>Xenocyprididae</taxon>
        <taxon>Xenocypridinae</taxon>
        <taxon>Xenocypridinae incertae sedis</taxon>
        <taxon>Anabarilius</taxon>
    </lineage>
</organism>
<dbReference type="Proteomes" id="UP000281406">
    <property type="component" value="Unassembled WGS sequence"/>
</dbReference>
<gene>
    <name evidence="1" type="ORF">DPX16_4962</name>
</gene>
<dbReference type="EMBL" id="RJVU01060737">
    <property type="protein sequence ID" value="ROJ44644.1"/>
    <property type="molecule type" value="Genomic_DNA"/>
</dbReference>
<accession>A0A3N0XU08</accession>
<comment type="caution">
    <text evidence="1">The sequence shown here is derived from an EMBL/GenBank/DDBJ whole genome shotgun (WGS) entry which is preliminary data.</text>
</comment>
<evidence type="ECO:0000313" key="1">
    <source>
        <dbReference type="EMBL" id="ROJ44644.1"/>
    </source>
</evidence>